<dbReference type="SUPFAM" id="SSF52440">
    <property type="entry name" value="PreATP-grasp domain"/>
    <property type="match status" value="1"/>
</dbReference>
<evidence type="ECO:0000256" key="6">
    <source>
        <dbReference type="ARBA" id="ARBA00022755"/>
    </source>
</evidence>
<gene>
    <name evidence="13" type="primary">AlNc14C69G4809</name>
    <name evidence="13" type="ORF">ALNC14_055110</name>
</gene>
<protein>
    <recommendedName>
        <fullName evidence="4">phosphoribosylaminoimidazole carboxylase</fullName>
        <ecNumber evidence="4">4.1.1.21</ecNumber>
    </recommendedName>
    <alternativeName>
        <fullName evidence="10">AIR carboxylase</fullName>
    </alternativeName>
</protein>
<dbReference type="PROSITE" id="PS50975">
    <property type="entry name" value="ATP_GRASP"/>
    <property type="match status" value="1"/>
</dbReference>
<dbReference type="InterPro" id="IPR005875">
    <property type="entry name" value="PurK"/>
</dbReference>
<accession>F0WDU1</accession>
<dbReference type="SMART" id="SM01001">
    <property type="entry name" value="AIRC"/>
    <property type="match status" value="1"/>
</dbReference>
<keyword evidence="5 11" id="KW-0547">Nucleotide-binding</keyword>
<dbReference type="InterPro" id="IPR011761">
    <property type="entry name" value="ATP-grasp"/>
</dbReference>
<keyword evidence="7" id="KW-0210">Decarboxylase</keyword>
<dbReference type="Pfam" id="PF17769">
    <property type="entry name" value="PurK_C"/>
    <property type="match status" value="1"/>
</dbReference>
<dbReference type="Gene3D" id="3.40.50.20">
    <property type="match status" value="1"/>
</dbReference>
<evidence type="ECO:0000256" key="2">
    <source>
        <dbReference type="ARBA" id="ARBA00004747"/>
    </source>
</evidence>
<dbReference type="PIRSF" id="PIRSF001340">
    <property type="entry name" value="AIR_carboxylase"/>
    <property type="match status" value="1"/>
</dbReference>
<dbReference type="PANTHER" id="PTHR11609">
    <property type="entry name" value="PURINE BIOSYNTHESIS PROTEIN 6/7, PUR6/7"/>
    <property type="match status" value="1"/>
</dbReference>
<dbReference type="InterPro" id="IPR011054">
    <property type="entry name" value="Rudment_hybrid_motif"/>
</dbReference>
<dbReference type="InterPro" id="IPR016185">
    <property type="entry name" value="PreATP-grasp_dom_sf"/>
</dbReference>
<evidence type="ECO:0000256" key="7">
    <source>
        <dbReference type="ARBA" id="ARBA00022793"/>
    </source>
</evidence>
<dbReference type="UniPathway" id="UPA00074">
    <property type="reaction ID" value="UER00130"/>
</dbReference>
<dbReference type="AlphaFoldDB" id="F0WDU1"/>
<dbReference type="HAMAP" id="MF_01929">
    <property type="entry name" value="PurE_classI"/>
    <property type="match status" value="1"/>
</dbReference>
<dbReference type="InterPro" id="IPR033747">
    <property type="entry name" value="PurE_ClassI"/>
</dbReference>
<dbReference type="HOGENOM" id="CLU_011534_2_1_1"/>
<dbReference type="SUPFAM" id="SSF51246">
    <property type="entry name" value="Rudiment single hybrid motif"/>
    <property type="match status" value="1"/>
</dbReference>
<evidence type="ECO:0000256" key="3">
    <source>
        <dbReference type="ARBA" id="ARBA00006114"/>
    </source>
</evidence>
<dbReference type="GO" id="GO:0046872">
    <property type="term" value="F:metal ion binding"/>
    <property type="evidence" value="ECO:0007669"/>
    <property type="project" value="InterPro"/>
</dbReference>
<dbReference type="PANTHER" id="PTHR11609:SF5">
    <property type="entry name" value="PHOSPHORIBOSYLAMINOIMIDAZOLE CARBOXYLASE"/>
    <property type="match status" value="1"/>
</dbReference>
<dbReference type="NCBIfam" id="TIGR01161">
    <property type="entry name" value="purK"/>
    <property type="match status" value="1"/>
</dbReference>
<dbReference type="InterPro" id="IPR040686">
    <property type="entry name" value="PurK_C"/>
</dbReference>
<evidence type="ECO:0000256" key="1">
    <source>
        <dbReference type="ARBA" id="ARBA00001244"/>
    </source>
</evidence>
<evidence type="ECO:0000256" key="5">
    <source>
        <dbReference type="ARBA" id="ARBA00022741"/>
    </source>
</evidence>
<dbReference type="FunFam" id="3.30.470.20:FF:000037">
    <property type="entry name" value="Phosphoribosylaminoimidazole carboxylase, chloroplastic"/>
    <property type="match status" value="1"/>
</dbReference>
<dbReference type="GO" id="GO:0005524">
    <property type="term" value="F:ATP binding"/>
    <property type="evidence" value="ECO:0007669"/>
    <property type="project" value="UniProtKB-UniRule"/>
</dbReference>
<evidence type="ECO:0000313" key="13">
    <source>
        <dbReference type="EMBL" id="CCA19368.1"/>
    </source>
</evidence>
<sequence>MSILKTTDGSKLPRIGILGGGQLGRMMADAAHRLGLQVIILDPQGSECPAAQYGIPAIQGSYSNEQDVADFVKHCDVLTCEIEHVNLNGLKNVLQQDPSRITLHPHAETIQLIQDKYQQKLFFSQSAKSIPVAPFEKISSPQHAIHIGKTFGYPFFLKARRQAYDGRGNVEIHSELDFPCAFHQLGAVISEADSFSDWKLQPDAVYAEKKVAFVKEVAVMVVRQDIESTILTYPVVETVHENSICHTVHAPAQIANNVALRAQEIAKNAVSLLRGSGMYGVELFLTADNTLYLNEIAPRPHNSGHYTLDACETDQFEQHLRAVAGLPLGSCKLRVNYAFMVNVLGAVDAESTNKPFQKSLSIPGATAYYYGKKGAIKIGRKLGHITIVAASQTELSDRVGALDSNLLASLEGSNETKSIVGQKQAVVSVIMGSDSDLSVMKEAAKVLESFDVPFELTIVSAHRTPQRMMTYAESAEARGLKVIIAGAGGAAHLPGMVASMTTLPVIGVPIKTGALNGEDALLSIVQMPKGVPVATVAIGNATNAAMLAVRILGHCEKTRNFMENQRVSVLEKAEALTREGWKQYEEGRYSK</sequence>
<dbReference type="Gene3D" id="3.40.50.1970">
    <property type="match status" value="1"/>
</dbReference>
<reference evidence="13" key="2">
    <citation type="submission" date="2011-02" db="EMBL/GenBank/DDBJ databases">
        <authorList>
            <person name="MacLean D."/>
        </authorList>
    </citation>
    <scope>NUCLEOTIDE SEQUENCE</scope>
</reference>
<dbReference type="SUPFAM" id="SSF52255">
    <property type="entry name" value="N5-CAIR mutase (phosphoribosylaminoimidazole carboxylase, PurE)"/>
    <property type="match status" value="1"/>
</dbReference>
<keyword evidence="9" id="KW-0456">Lyase</keyword>
<dbReference type="InterPro" id="IPR000031">
    <property type="entry name" value="PurE_dom"/>
</dbReference>
<dbReference type="EMBL" id="FR824114">
    <property type="protein sequence ID" value="CCA19368.1"/>
    <property type="molecule type" value="Genomic_DNA"/>
</dbReference>
<evidence type="ECO:0000256" key="8">
    <source>
        <dbReference type="ARBA" id="ARBA00022840"/>
    </source>
</evidence>
<evidence type="ECO:0000256" key="11">
    <source>
        <dbReference type="PROSITE-ProRule" id="PRU00409"/>
    </source>
</evidence>
<comment type="catalytic activity">
    <reaction evidence="1">
        <text>5-amino-1-(5-phospho-D-ribosyl)imidazole-4-carboxylate + H(+) = 5-amino-1-(5-phospho-beta-D-ribosyl)imidazole + CO2</text>
        <dbReference type="Rhea" id="RHEA:10792"/>
        <dbReference type="ChEBI" id="CHEBI:15378"/>
        <dbReference type="ChEBI" id="CHEBI:16526"/>
        <dbReference type="ChEBI" id="CHEBI:77657"/>
        <dbReference type="ChEBI" id="CHEBI:137981"/>
        <dbReference type="EC" id="4.1.1.21"/>
    </reaction>
</comment>
<dbReference type="Gene3D" id="3.30.1490.20">
    <property type="entry name" value="ATP-grasp fold, A domain"/>
    <property type="match status" value="1"/>
</dbReference>
<organism evidence="13">
    <name type="scientific">Albugo laibachii Nc14</name>
    <dbReference type="NCBI Taxonomy" id="890382"/>
    <lineage>
        <taxon>Eukaryota</taxon>
        <taxon>Sar</taxon>
        <taxon>Stramenopiles</taxon>
        <taxon>Oomycota</taxon>
        <taxon>Peronosporomycetes</taxon>
        <taxon>Albuginales</taxon>
        <taxon>Albuginaceae</taxon>
        <taxon>Albugo</taxon>
    </lineage>
</organism>
<comment type="pathway">
    <text evidence="2">Purine metabolism; IMP biosynthesis via de novo pathway; 5-amino-1-(5-phospho-D-ribosyl)imidazole-4-carboxylate from 5-amino-1-(5-phospho-D-ribosyl)imidazole (carboxylase route): step 1/1.</text>
</comment>
<dbReference type="SUPFAM" id="SSF56059">
    <property type="entry name" value="Glutathione synthetase ATP-binding domain-like"/>
    <property type="match status" value="1"/>
</dbReference>
<evidence type="ECO:0000256" key="10">
    <source>
        <dbReference type="ARBA" id="ARBA00031607"/>
    </source>
</evidence>
<comment type="similarity">
    <text evidence="3">In the C-terminal section; belongs to the AIR carboxylase family. Class I subfamily.</text>
</comment>
<feature type="domain" description="ATP-grasp" evidence="12">
    <location>
        <begin position="122"/>
        <end position="324"/>
    </location>
</feature>
<dbReference type="NCBIfam" id="TIGR01162">
    <property type="entry name" value="purE"/>
    <property type="match status" value="1"/>
</dbReference>
<reference evidence="13" key="1">
    <citation type="journal article" date="2011" name="PLoS Biol.">
        <title>Gene gain and loss during evolution of obligate parasitism in the white rust pathogen of Arabidopsis thaliana.</title>
        <authorList>
            <person name="Kemen E."/>
            <person name="Gardiner A."/>
            <person name="Schultz-Larsen T."/>
            <person name="Kemen A.C."/>
            <person name="Balmuth A.L."/>
            <person name="Robert-Seilaniantz A."/>
            <person name="Bailey K."/>
            <person name="Holub E."/>
            <person name="Studholme D.J."/>
            <person name="Maclean D."/>
            <person name="Jones J.D."/>
        </authorList>
    </citation>
    <scope>NUCLEOTIDE SEQUENCE</scope>
</reference>
<dbReference type="NCBIfam" id="NF004679">
    <property type="entry name" value="PRK06019.1-5"/>
    <property type="match status" value="1"/>
</dbReference>
<dbReference type="GO" id="GO:0006189">
    <property type="term" value="P:'de novo' IMP biosynthetic process"/>
    <property type="evidence" value="ECO:0007669"/>
    <property type="project" value="UniProtKB-UniPathway"/>
</dbReference>
<dbReference type="Pfam" id="PF00731">
    <property type="entry name" value="AIRC"/>
    <property type="match status" value="1"/>
</dbReference>
<proteinExistence type="inferred from homology"/>
<dbReference type="Pfam" id="PF02222">
    <property type="entry name" value="ATP-grasp"/>
    <property type="match status" value="1"/>
</dbReference>
<dbReference type="Gene3D" id="3.30.470.20">
    <property type="entry name" value="ATP-grasp fold, B domain"/>
    <property type="match status" value="1"/>
</dbReference>
<name>F0WDU1_9STRA</name>
<dbReference type="GO" id="GO:0004638">
    <property type="term" value="F:phosphoribosylaminoimidazole carboxylase activity"/>
    <property type="evidence" value="ECO:0007669"/>
    <property type="project" value="UniProtKB-EC"/>
</dbReference>
<evidence type="ECO:0000256" key="4">
    <source>
        <dbReference type="ARBA" id="ARBA00012329"/>
    </source>
</evidence>
<dbReference type="EC" id="4.1.1.21" evidence="4"/>
<dbReference type="InterPro" id="IPR016301">
    <property type="entry name" value="Ade2_fungi/plant"/>
</dbReference>
<dbReference type="InterPro" id="IPR013815">
    <property type="entry name" value="ATP_grasp_subdomain_1"/>
</dbReference>
<keyword evidence="6" id="KW-0658">Purine biosynthesis</keyword>
<dbReference type="HAMAP" id="MF_01928">
    <property type="entry name" value="PurK"/>
    <property type="match status" value="1"/>
</dbReference>
<dbReference type="InterPro" id="IPR003135">
    <property type="entry name" value="ATP-grasp_carboxylate-amine"/>
</dbReference>
<keyword evidence="8 11" id="KW-0067">ATP-binding</keyword>
<evidence type="ECO:0000259" key="12">
    <source>
        <dbReference type="PROSITE" id="PS50975"/>
    </source>
</evidence>
<evidence type="ECO:0000256" key="9">
    <source>
        <dbReference type="ARBA" id="ARBA00023239"/>
    </source>
</evidence>
<dbReference type="InterPro" id="IPR054350">
    <property type="entry name" value="PurT/PurK_preATP-grasp"/>
</dbReference>
<dbReference type="Pfam" id="PF22660">
    <property type="entry name" value="RS_preATP-grasp-like"/>
    <property type="match status" value="1"/>
</dbReference>